<name>F2U3Q3_SALR5</name>
<organism evidence="3">
    <name type="scientific">Salpingoeca rosetta (strain ATCC 50818 / BSB-021)</name>
    <dbReference type="NCBI Taxonomy" id="946362"/>
    <lineage>
        <taxon>Eukaryota</taxon>
        <taxon>Choanoflagellata</taxon>
        <taxon>Craspedida</taxon>
        <taxon>Salpingoecidae</taxon>
        <taxon>Salpingoeca</taxon>
    </lineage>
</organism>
<evidence type="ECO:0000313" key="2">
    <source>
        <dbReference type="EMBL" id="EGD82247.1"/>
    </source>
</evidence>
<dbReference type="InterPro" id="IPR002018">
    <property type="entry name" value="CarbesteraseB"/>
</dbReference>
<evidence type="ECO:0000313" key="3">
    <source>
        <dbReference type="Proteomes" id="UP000007799"/>
    </source>
</evidence>
<dbReference type="AlphaFoldDB" id="F2U3Q3"/>
<dbReference type="SUPFAM" id="SSF53474">
    <property type="entry name" value="alpha/beta-Hydrolases"/>
    <property type="match status" value="1"/>
</dbReference>
<dbReference type="GeneID" id="16077015"/>
<keyword evidence="3" id="KW-1185">Reference proteome</keyword>
<protein>
    <recommendedName>
        <fullName evidence="1">Carboxylesterase type B domain-containing protein</fullName>
    </recommendedName>
</protein>
<sequence length="105" mass="12273">MDNSGLSGSRAQSDSQFREWPPLVHDFDEKERRMAETFGLYWSNMARYGDPNHNLGPDQATWPAYTPAYRSWASMTVPVAINTQLEKAKCDFWQSRYTKYYFDGM</sequence>
<dbReference type="KEGG" id="sre:PTSG_02917"/>
<dbReference type="Gene3D" id="3.40.50.1820">
    <property type="entry name" value="alpha/beta hydrolase"/>
    <property type="match status" value="1"/>
</dbReference>
<dbReference type="Proteomes" id="UP000007799">
    <property type="component" value="Unassembled WGS sequence"/>
</dbReference>
<reference evidence="2" key="1">
    <citation type="submission" date="2009-08" db="EMBL/GenBank/DDBJ databases">
        <title>Annotation of Salpingoeca rosetta.</title>
        <authorList>
            <consortium name="The Broad Institute Genome Sequencing Platform"/>
            <person name="Russ C."/>
            <person name="Cuomo C."/>
            <person name="Burger G."/>
            <person name="Gray M.W."/>
            <person name="Holland P.W.H."/>
            <person name="King N."/>
            <person name="Lang F.B.F."/>
            <person name="Roger A.J."/>
            <person name="Ruiz-Trillo I."/>
            <person name="Young S.K."/>
            <person name="Zeng Q."/>
            <person name="Gargeya S."/>
            <person name="Alvarado L."/>
            <person name="Berlin A."/>
            <person name="Chapman S.B."/>
            <person name="Chen Z."/>
            <person name="Freedman E."/>
            <person name="Gellesch M."/>
            <person name="Goldberg J."/>
            <person name="Griggs A."/>
            <person name="Gujja S."/>
            <person name="Heilman E."/>
            <person name="Heiman D."/>
            <person name="Howarth C."/>
            <person name="Mehta T."/>
            <person name="Neiman D."/>
            <person name="Pearson M."/>
            <person name="Roberts A."/>
            <person name="Saif S."/>
            <person name="Shea T."/>
            <person name="Shenoy N."/>
            <person name="Sisk P."/>
            <person name="Stolte C."/>
            <person name="Sykes S."/>
            <person name="White J."/>
            <person name="Yandava C."/>
            <person name="Haas B."/>
            <person name="Nusbaum C."/>
            <person name="Birren B."/>
        </authorList>
    </citation>
    <scope>NUCLEOTIDE SEQUENCE [LARGE SCALE GENOMIC DNA]</scope>
    <source>
        <strain evidence="2">ATCC 50818</strain>
    </source>
</reference>
<dbReference type="EMBL" id="GL832960">
    <property type="protein sequence ID" value="EGD82247.1"/>
    <property type="molecule type" value="Genomic_DNA"/>
</dbReference>
<dbReference type="InParanoid" id="F2U3Q3"/>
<evidence type="ECO:0000259" key="1">
    <source>
        <dbReference type="Pfam" id="PF00135"/>
    </source>
</evidence>
<accession>F2U3Q3</accession>
<dbReference type="Pfam" id="PF00135">
    <property type="entry name" value="COesterase"/>
    <property type="match status" value="1"/>
</dbReference>
<gene>
    <name evidence="2" type="ORF">PTSG_02917</name>
</gene>
<proteinExistence type="predicted"/>
<dbReference type="STRING" id="946362.F2U3Q3"/>
<dbReference type="OrthoDB" id="3200163at2759"/>
<feature type="domain" description="Carboxylesterase type B" evidence="1">
    <location>
        <begin position="26"/>
        <end position="93"/>
    </location>
</feature>
<dbReference type="InterPro" id="IPR029058">
    <property type="entry name" value="AB_hydrolase_fold"/>
</dbReference>
<dbReference type="RefSeq" id="XP_004996430.1">
    <property type="nucleotide sequence ID" value="XM_004996373.1"/>
</dbReference>